<name>A0A0C3QJA4_9AGAM</name>
<accession>A0A0C3QJA4</accession>
<organism evidence="2 3">
    <name type="scientific">Tulasnella calospora MUT 4182</name>
    <dbReference type="NCBI Taxonomy" id="1051891"/>
    <lineage>
        <taxon>Eukaryota</taxon>
        <taxon>Fungi</taxon>
        <taxon>Dikarya</taxon>
        <taxon>Basidiomycota</taxon>
        <taxon>Agaricomycotina</taxon>
        <taxon>Agaricomycetes</taxon>
        <taxon>Cantharellales</taxon>
        <taxon>Tulasnellaceae</taxon>
        <taxon>Tulasnella</taxon>
    </lineage>
</organism>
<dbReference type="OrthoDB" id="6017046at2759"/>
<reference evidence="3" key="2">
    <citation type="submission" date="2015-01" db="EMBL/GenBank/DDBJ databases">
        <title>Evolutionary Origins and Diversification of the Mycorrhizal Mutualists.</title>
        <authorList>
            <consortium name="DOE Joint Genome Institute"/>
            <consortium name="Mycorrhizal Genomics Consortium"/>
            <person name="Kohler A."/>
            <person name="Kuo A."/>
            <person name="Nagy L.G."/>
            <person name="Floudas D."/>
            <person name="Copeland A."/>
            <person name="Barry K.W."/>
            <person name="Cichocki N."/>
            <person name="Veneault-Fourrey C."/>
            <person name="LaButti K."/>
            <person name="Lindquist E.A."/>
            <person name="Lipzen A."/>
            <person name="Lundell T."/>
            <person name="Morin E."/>
            <person name="Murat C."/>
            <person name="Riley R."/>
            <person name="Ohm R."/>
            <person name="Sun H."/>
            <person name="Tunlid A."/>
            <person name="Henrissat B."/>
            <person name="Grigoriev I.V."/>
            <person name="Hibbett D.S."/>
            <person name="Martin F."/>
        </authorList>
    </citation>
    <scope>NUCLEOTIDE SEQUENCE [LARGE SCALE GENOMIC DNA]</scope>
    <source>
        <strain evidence="3">MUT 4182</strain>
    </source>
</reference>
<evidence type="ECO:0000256" key="1">
    <source>
        <dbReference type="SAM" id="MobiDB-lite"/>
    </source>
</evidence>
<evidence type="ECO:0000313" key="3">
    <source>
        <dbReference type="Proteomes" id="UP000054248"/>
    </source>
</evidence>
<proteinExistence type="predicted"/>
<reference evidence="2 3" key="1">
    <citation type="submission" date="2014-04" db="EMBL/GenBank/DDBJ databases">
        <authorList>
            <consortium name="DOE Joint Genome Institute"/>
            <person name="Kuo A."/>
            <person name="Girlanda M."/>
            <person name="Perotto S."/>
            <person name="Kohler A."/>
            <person name="Nagy L.G."/>
            <person name="Floudas D."/>
            <person name="Copeland A."/>
            <person name="Barry K.W."/>
            <person name="Cichocki N."/>
            <person name="Veneault-Fourrey C."/>
            <person name="LaButti K."/>
            <person name="Lindquist E.A."/>
            <person name="Lipzen A."/>
            <person name="Lundell T."/>
            <person name="Morin E."/>
            <person name="Murat C."/>
            <person name="Sun H."/>
            <person name="Tunlid A."/>
            <person name="Henrissat B."/>
            <person name="Grigoriev I.V."/>
            <person name="Hibbett D.S."/>
            <person name="Martin F."/>
            <person name="Nordberg H.P."/>
            <person name="Cantor M.N."/>
            <person name="Hua S.X."/>
        </authorList>
    </citation>
    <scope>NUCLEOTIDE SEQUENCE [LARGE SCALE GENOMIC DNA]</scope>
    <source>
        <strain evidence="2 3">MUT 4182</strain>
    </source>
</reference>
<dbReference type="AlphaFoldDB" id="A0A0C3QJA4"/>
<dbReference type="EMBL" id="KN823028">
    <property type="protein sequence ID" value="KIO26209.1"/>
    <property type="molecule type" value="Genomic_DNA"/>
</dbReference>
<sequence length="169" mass="18613">MKPDNERTTSSLQGRNQWGDKAYPPDDVLREALCEYSKREDNNPKRLEALAKDFGLQIGLTKLTQIQKDVNIPSVRRRMSPEEEASLVTHHVNKDTGQANDPRAIADMLRLEGKPVPRAHIRGTMLDICPAGLKSGSPALDGLLGSPLPLSELRTRLPAMDILSSGARP</sequence>
<feature type="region of interest" description="Disordered" evidence="1">
    <location>
        <begin position="1"/>
        <end position="24"/>
    </location>
</feature>
<protein>
    <submittedName>
        <fullName evidence="2">Uncharacterized protein</fullName>
    </submittedName>
</protein>
<dbReference type="STRING" id="1051891.A0A0C3QJA4"/>
<dbReference type="Proteomes" id="UP000054248">
    <property type="component" value="Unassembled WGS sequence"/>
</dbReference>
<gene>
    <name evidence="2" type="ORF">M407DRAFT_24538</name>
</gene>
<keyword evidence="3" id="KW-1185">Reference proteome</keyword>
<dbReference type="HOGENOM" id="CLU_1579666_0_0_1"/>
<evidence type="ECO:0000313" key="2">
    <source>
        <dbReference type="EMBL" id="KIO26209.1"/>
    </source>
</evidence>